<name>A0A7R9LFB9_9ACAR</name>
<dbReference type="SUPFAM" id="SSF52374">
    <property type="entry name" value="Nucleotidylyl transferase"/>
    <property type="match status" value="1"/>
</dbReference>
<evidence type="ECO:0000256" key="4">
    <source>
        <dbReference type="ARBA" id="ARBA00022741"/>
    </source>
</evidence>
<dbReference type="EC" id="6.1.1.4" evidence="2"/>
<dbReference type="EMBL" id="OC878515">
    <property type="protein sequence ID" value="CAD7640633.1"/>
    <property type="molecule type" value="Genomic_DNA"/>
</dbReference>
<dbReference type="Proteomes" id="UP000759131">
    <property type="component" value="Unassembled WGS sequence"/>
</dbReference>
<dbReference type="InterPro" id="IPR001412">
    <property type="entry name" value="aa-tRNA-synth_I_CS"/>
</dbReference>
<dbReference type="GO" id="GO:0006429">
    <property type="term" value="P:leucyl-tRNA aminoacylation"/>
    <property type="evidence" value="ECO:0007669"/>
    <property type="project" value="InterPro"/>
</dbReference>
<evidence type="ECO:0000256" key="5">
    <source>
        <dbReference type="ARBA" id="ARBA00022840"/>
    </source>
</evidence>
<dbReference type="GO" id="GO:0004823">
    <property type="term" value="F:leucine-tRNA ligase activity"/>
    <property type="evidence" value="ECO:0007669"/>
    <property type="project" value="UniProtKB-EC"/>
</dbReference>
<protein>
    <recommendedName>
        <fullName evidence="2">leucine--tRNA ligase</fullName>
        <ecNumber evidence="2">6.1.1.4</ecNumber>
    </recommendedName>
</protein>
<evidence type="ECO:0000313" key="9">
    <source>
        <dbReference type="EMBL" id="CAD7640633.1"/>
    </source>
</evidence>
<keyword evidence="4" id="KW-0547">Nucleotide-binding</keyword>
<evidence type="ECO:0000256" key="2">
    <source>
        <dbReference type="ARBA" id="ARBA00013164"/>
    </source>
</evidence>
<dbReference type="AlphaFoldDB" id="A0A7R9LFB9"/>
<comment type="similarity">
    <text evidence="1">Belongs to the class-I aminoacyl-tRNA synthetase family.</text>
</comment>
<dbReference type="InterPro" id="IPR002302">
    <property type="entry name" value="Leu-tRNA-ligase"/>
</dbReference>
<dbReference type="Gene3D" id="1.10.730.10">
    <property type="entry name" value="Isoleucyl-tRNA Synthetase, Domain 1"/>
    <property type="match status" value="1"/>
</dbReference>
<keyword evidence="7" id="KW-0030">Aminoacyl-tRNA synthetase</keyword>
<evidence type="ECO:0000256" key="7">
    <source>
        <dbReference type="ARBA" id="ARBA00023146"/>
    </source>
</evidence>
<dbReference type="GO" id="GO:0005739">
    <property type="term" value="C:mitochondrion"/>
    <property type="evidence" value="ECO:0007669"/>
    <property type="project" value="TreeGrafter"/>
</dbReference>
<accession>A0A7R9LFB9</accession>
<dbReference type="EMBL" id="CAJPIZ010023940">
    <property type="protein sequence ID" value="CAG2118351.1"/>
    <property type="molecule type" value="Genomic_DNA"/>
</dbReference>
<keyword evidence="5" id="KW-0067">ATP-binding</keyword>
<keyword evidence="10" id="KW-1185">Reference proteome</keyword>
<dbReference type="PROSITE" id="PS00178">
    <property type="entry name" value="AA_TRNA_LIGASE_I"/>
    <property type="match status" value="1"/>
</dbReference>
<dbReference type="PANTHER" id="PTHR43740">
    <property type="entry name" value="LEUCYL-TRNA SYNTHETASE"/>
    <property type="match status" value="1"/>
</dbReference>
<dbReference type="Gene3D" id="3.40.50.620">
    <property type="entry name" value="HUPs"/>
    <property type="match status" value="1"/>
</dbReference>
<evidence type="ECO:0000256" key="6">
    <source>
        <dbReference type="ARBA" id="ARBA00022917"/>
    </source>
</evidence>
<evidence type="ECO:0000259" key="8">
    <source>
        <dbReference type="Pfam" id="PF00133"/>
    </source>
</evidence>
<organism evidence="9">
    <name type="scientific">Medioppia subpectinata</name>
    <dbReference type="NCBI Taxonomy" id="1979941"/>
    <lineage>
        <taxon>Eukaryota</taxon>
        <taxon>Metazoa</taxon>
        <taxon>Ecdysozoa</taxon>
        <taxon>Arthropoda</taxon>
        <taxon>Chelicerata</taxon>
        <taxon>Arachnida</taxon>
        <taxon>Acari</taxon>
        <taxon>Acariformes</taxon>
        <taxon>Sarcoptiformes</taxon>
        <taxon>Oribatida</taxon>
        <taxon>Brachypylina</taxon>
        <taxon>Oppioidea</taxon>
        <taxon>Oppiidae</taxon>
        <taxon>Medioppia</taxon>
    </lineage>
</organism>
<gene>
    <name evidence="9" type="ORF">OSB1V03_LOCUS18303</name>
</gene>
<dbReference type="InterPro" id="IPR002300">
    <property type="entry name" value="aa-tRNA-synth_Ia"/>
</dbReference>
<dbReference type="OrthoDB" id="15954at2759"/>
<feature type="domain" description="Aminoacyl-tRNA synthetase class Ia" evidence="8">
    <location>
        <begin position="60"/>
        <end position="122"/>
    </location>
</feature>
<proteinExistence type="inferred from homology"/>
<reference evidence="9" key="1">
    <citation type="submission" date="2020-11" db="EMBL/GenBank/DDBJ databases">
        <authorList>
            <person name="Tran Van P."/>
        </authorList>
    </citation>
    <scope>NUCLEOTIDE SEQUENCE</scope>
</reference>
<dbReference type="GO" id="GO:0032543">
    <property type="term" value="P:mitochondrial translation"/>
    <property type="evidence" value="ECO:0007669"/>
    <property type="project" value="TreeGrafter"/>
</dbReference>
<dbReference type="GO" id="GO:0005524">
    <property type="term" value="F:ATP binding"/>
    <property type="evidence" value="ECO:0007669"/>
    <property type="project" value="UniProtKB-KW"/>
</dbReference>
<dbReference type="PANTHER" id="PTHR43740:SF2">
    <property type="entry name" value="LEUCINE--TRNA LIGASE, MITOCHONDRIAL"/>
    <property type="match status" value="1"/>
</dbReference>
<evidence type="ECO:0000313" key="10">
    <source>
        <dbReference type="Proteomes" id="UP000759131"/>
    </source>
</evidence>
<dbReference type="InterPro" id="IPR014729">
    <property type="entry name" value="Rossmann-like_a/b/a_fold"/>
</dbReference>
<evidence type="ECO:0000256" key="1">
    <source>
        <dbReference type="ARBA" id="ARBA00005594"/>
    </source>
</evidence>
<sequence>MSFLIKRHEKCLFIVSKNLCRFESVFSKNHRIRISEQFNHSYLPSLLKNIENEWKPFVDNYWNRVVANSSSAKTSRYVLAMFPYSSGSLHLGHVRVYTTSDVIFRMSHLRGYPSIHPMGFDSFVFSKNHRIRISEQFNHSYLPSLLKNIENEWKPFVDNYWNRVVANSSSAKTSRYVLAMFPYSSGSLHLGLSSIQSMY</sequence>
<evidence type="ECO:0000256" key="3">
    <source>
        <dbReference type="ARBA" id="ARBA00022598"/>
    </source>
</evidence>
<dbReference type="Pfam" id="PF00133">
    <property type="entry name" value="tRNA-synt_1"/>
    <property type="match status" value="1"/>
</dbReference>
<keyword evidence="6" id="KW-0648">Protein biosynthesis</keyword>
<keyword evidence="3" id="KW-0436">Ligase</keyword>